<feature type="active site" evidence="4">
    <location>
        <position position="124"/>
    </location>
</feature>
<dbReference type="InterPro" id="IPR018117">
    <property type="entry name" value="C5_DNA_meth_AS"/>
</dbReference>
<proteinExistence type="inferred from homology"/>
<evidence type="ECO:0000256" key="3">
    <source>
        <dbReference type="ARBA" id="ARBA00022691"/>
    </source>
</evidence>
<feature type="compositionally biased region" description="Basic residues" evidence="5">
    <location>
        <begin position="408"/>
        <end position="422"/>
    </location>
</feature>
<dbReference type="InterPro" id="IPR050750">
    <property type="entry name" value="C5-MTase"/>
</dbReference>
<keyword evidence="3 4" id="KW-0949">S-adenosyl-L-methionine</keyword>
<dbReference type="SUPFAM" id="SSF53335">
    <property type="entry name" value="S-adenosyl-L-methionine-dependent methyltransferases"/>
    <property type="match status" value="1"/>
</dbReference>
<keyword evidence="1 4" id="KW-0489">Methyltransferase</keyword>
<dbReference type="PANTHER" id="PTHR46098:SF1">
    <property type="entry name" value="TRNA (CYTOSINE(38)-C(5))-METHYLTRANSFERASE"/>
    <property type="match status" value="1"/>
</dbReference>
<keyword evidence="2 4" id="KW-0808">Transferase</keyword>
<dbReference type="InterPro" id="IPR029063">
    <property type="entry name" value="SAM-dependent_MTases_sf"/>
</dbReference>
<dbReference type="InterPro" id="IPR001525">
    <property type="entry name" value="C5_MeTfrase"/>
</dbReference>
<protein>
    <recommendedName>
        <fullName evidence="8">DNA (cytosine-5-)-methyltransferase</fullName>
    </recommendedName>
</protein>
<feature type="region of interest" description="Disordered" evidence="5">
    <location>
        <begin position="400"/>
        <end position="422"/>
    </location>
</feature>
<comment type="caution">
    <text evidence="6">The sequence shown here is derived from an EMBL/GenBank/DDBJ whole genome shotgun (WGS) entry which is preliminary data.</text>
</comment>
<name>A0ABN9PRY4_9DINO</name>
<gene>
    <name evidence="6" type="ORF">PCOR1329_LOCUS5432</name>
</gene>
<organism evidence="6 7">
    <name type="scientific">Prorocentrum cordatum</name>
    <dbReference type="NCBI Taxonomy" id="2364126"/>
    <lineage>
        <taxon>Eukaryota</taxon>
        <taxon>Sar</taxon>
        <taxon>Alveolata</taxon>
        <taxon>Dinophyceae</taxon>
        <taxon>Prorocentrales</taxon>
        <taxon>Prorocentraceae</taxon>
        <taxon>Prorocentrum</taxon>
    </lineage>
</organism>
<dbReference type="Proteomes" id="UP001189429">
    <property type="component" value="Unassembled WGS sequence"/>
</dbReference>
<sequence>MPGVASKAARSAKVPQLVASTPAPLSGYRNARPGVVPPLGRPLVVAVPCCGIDGCGFALKDMEVPHSAAHVFDLEQGYADLLQHHLGEFVVGGLRVGKEKGDVLRPSLASFKGPCDGLVSGPPCPPWSAQGSRGGAADPRADVFLRVLELVIKFIKEASLQFTVLENVVGILHKIAGESESFGEKVLLVLGQEAPEFSWSFRVLESQDYGLPTLRKRCFLVGFRAPTGAANYSVPPPLPHFPATRLEESLGDFPPTPLDSLTHALRKNLSHYEGRVRALLLAKQVEPHDVISFSLDRGPGKVYAAPVHVNVVPTFTTHNKYIFVMRCGEVAIPQSQRKLSRYLAPTERLTLQGFPKEIAGKVADEALCVQAAGNSYPTALLAANLDPLFRVLAQRHGGRRTCPLHPPLRQRSKRLRSSRPSA</sequence>
<evidence type="ECO:0000256" key="2">
    <source>
        <dbReference type="ARBA" id="ARBA00022679"/>
    </source>
</evidence>
<evidence type="ECO:0000313" key="7">
    <source>
        <dbReference type="Proteomes" id="UP001189429"/>
    </source>
</evidence>
<dbReference type="EMBL" id="CAUYUJ010001433">
    <property type="protein sequence ID" value="CAK0795911.1"/>
    <property type="molecule type" value="Genomic_DNA"/>
</dbReference>
<evidence type="ECO:0000256" key="1">
    <source>
        <dbReference type="ARBA" id="ARBA00022603"/>
    </source>
</evidence>
<evidence type="ECO:0000313" key="6">
    <source>
        <dbReference type="EMBL" id="CAK0795911.1"/>
    </source>
</evidence>
<dbReference type="Pfam" id="PF00145">
    <property type="entry name" value="DNA_methylase"/>
    <property type="match status" value="1"/>
</dbReference>
<dbReference type="PROSITE" id="PS51679">
    <property type="entry name" value="SAM_MT_C5"/>
    <property type="match status" value="1"/>
</dbReference>
<dbReference type="Gene3D" id="3.90.120.10">
    <property type="entry name" value="DNA Methylase, subunit A, domain 2"/>
    <property type="match status" value="1"/>
</dbReference>
<reference evidence="6" key="1">
    <citation type="submission" date="2023-10" db="EMBL/GenBank/DDBJ databases">
        <authorList>
            <person name="Chen Y."/>
            <person name="Shah S."/>
            <person name="Dougan E. K."/>
            <person name="Thang M."/>
            <person name="Chan C."/>
        </authorList>
    </citation>
    <scope>NUCLEOTIDE SEQUENCE [LARGE SCALE GENOMIC DNA]</scope>
</reference>
<dbReference type="PROSITE" id="PS00094">
    <property type="entry name" value="C5_MTASE_1"/>
    <property type="match status" value="1"/>
</dbReference>
<dbReference type="Gene3D" id="3.40.50.150">
    <property type="entry name" value="Vaccinia Virus protein VP39"/>
    <property type="match status" value="1"/>
</dbReference>
<evidence type="ECO:0008006" key="8">
    <source>
        <dbReference type="Google" id="ProtNLM"/>
    </source>
</evidence>
<comment type="similarity">
    <text evidence="4">Belongs to the class I-like SAM-binding methyltransferase superfamily. C5-methyltransferase family.</text>
</comment>
<evidence type="ECO:0000256" key="4">
    <source>
        <dbReference type="PROSITE-ProRule" id="PRU01016"/>
    </source>
</evidence>
<dbReference type="PANTHER" id="PTHR46098">
    <property type="entry name" value="TRNA (CYTOSINE(38)-C(5))-METHYLTRANSFERASE"/>
    <property type="match status" value="1"/>
</dbReference>
<keyword evidence="7" id="KW-1185">Reference proteome</keyword>
<evidence type="ECO:0000256" key="5">
    <source>
        <dbReference type="SAM" id="MobiDB-lite"/>
    </source>
</evidence>
<accession>A0ABN9PRY4</accession>